<sequence length="110" mass="11460">MRFALIIGVTLALTACVEVQQATDRAGRDTAKTILPEALALYFPQVPKALFTPFTNCVVDNADAAEVQALAADAITGVDQGTADTVRAVIARPETQNCLRAAAPAALGTF</sequence>
<evidence type="ECO:0008006" key="3">
    <source>
        <dbReference type="Google" id="ProtNLM"/>
    </source>
</evidence>
<comment type="caution">
    <text evidence="1">The sequence shown here is derived from an EMBL/GenBank/DDBJ whole genome shotgun (WGS) entry which is preliminary data.</text>
</comment>
<reference evidence="1 2" key="1">
    <citation type="submission" date="2022-04" db="EMBL/GenBank/DDBJ databases">
        <title>Roseobacter sp. WL0113 is a bacterium isolated from neritic sediment.</title>
        <authorList>
            <person name="Wang L."/>
            <person name="He W."/>
            <person name="Zhang D.-F."/>
        </authorList>
    </citation>
    <scope>NUCLEOTIDE SEQUENCE [LARGE SCALE GENOMIC DNA]</scope>
    <source>
        <strain evidence="1 2">WL0113</strain>
    </source>
</reference>
<keyword evidence="2" id="KW-1185">Reference proteome</keyword>
<dbReference type="Proteomes" id="UP001208690">
    <property type="component" value="Unassembled WGS sequence"/>
</dbReference>
<dbReference type="RefSeq" id="WP_263844534.1">
    <property type="nucleotide sequence ID" value="NZ_JALIEB010000007.1"/>
</dbReference>
<proteinExistence type="predicted"/>
<organism evidence="1 2">
    <name type="scientific">Roseobacter sinensis</name>
    <dbReference type="NCBI Taxonomy" id="2931391"/>
    <lineage>
        <taxon>Bacteria</taxon>
        <taxon>Pseudomonadati</taxon>
        <taxon>Pseudomonadota</taxon>
        <taxon>Alphaproteobacteria</taxon>
        <taxon>Rhodobacterales</taxon>
        <taxon>Roseobacteraceae</taxon>
        <taxon>Roseobacter</taxon>
    </lineage>
</organism>
<dbReference type="PROSITE" id="PS51257">
    <property type="entry name" value="PROKAR_LIPOPROTEIN"/>
    <property type="match status" value="1"/>
</dbReference>
<accession>A0ABT3BF51</accession>
<dbReference type="EMBL" id="JALIEB010000007">
    <property type="protein sequence ID" value="MCV3272208.1"/>
    <property type="molecule type" value="Genomic_DNA"/>
</dbReference>
<gene>
    <name evidence="1" type="ORF">MUB52_12290</name>
</gene>
<evidence type="ECO:0000313" key="1">
    <source>
        <dbReference type="EMBL" id="MCV3272208.1"/>
    </source>
</evidence>
<name>A0ABT3BF51_9RHOB</name>
<evidence type="ECO:0000313" key="2">
    <source>
        <dbReference type="Proteomes" id="UP001208690"/>
    </source>
</evidence>
<protein>
    <recommendedName>
        <fullName evidence="3">Lipoprotein</fullName>
    </recommendedName>
</protein>